<keyword evidence="4 5" id="KW-0560">Oxidoreductase</keyword>
<proteinExistence type="inferred from homology"/>
<evidence type="ECO:0000256" key="1">
    <source>
        <dbReference type="ARBA" id="ARBA00004829"/>
    </source>
</evidence>
<reference evidence="7 8" key="1">
    <citation type="submission" date="2018-08" db="EMBL/GenBank/DDBJ databases">
        <title>Complete genome sequencing of Blastochloris tepida GI.</title>
        <authorList>
            <person name="Tsukatani Y."/>
            <person name="Mori H."/>
        </authorList>
    </citation>
    <scope>NUCLEOTIDE SEQUENCE [LARGE SCALE GENOMIC DNA]</scope>
    <source>
        <strain evidence="7 8">GI</strain>
    </source>
</reference>
<dbReference type="PANTHER" id="PTHR43734:SF7">
    <property type="entry name" value="4,4'-DIAPONEUROSPORENE OXYGENASE"/>
    <property type="match status" value="1"/>
</dbReference>
<evidence type="ECO:0000313" key="8">
    <source>
        <dbReference type="Proteomes" id="UP000266934"/>
    </source>
</evidence>
<dbReference type="PROSITE" id="PS00982">
    <property type="entry name" value="PHYTOENE_DH"/>
    <property type="match status" value="1"/>
</dbReference>
<dbReference type="Gene3D" id="3.50.50.60">
    <property type="entry name" value="FAD/NAD(P)-binding domain"/>
    <property type="match status" value="2"/>
</dbReference>
<dbReference type="Pfam" id="PF01593">
    <property type="entry name" value="Amino_oxidase"/>
    <property type="match status" value="1"/>
</dbReference>
<evidence type="ECO:0000256" key="4">
    <source>
        <dbReference type="ARBA" id="ARBA00023002"/>
    </source>
</evidence>
<dbReference type="NCBIfam" id="NF045637">
    <property type="entry name" value="carotdesatCrtDProt"/>
    <property type="match status" value="1"/>
</dbReference>
<dbReference type="Proteomes" id="UP000266934">
    <property type="component" value="Chromosome"/>
</dbReference>
<dbReference type="InterPro" id="IPR014105">
    <property type="entry name" value="Carotenoid/retinoid_OxRdtase"/>
</dbReference>
<protein>
    <submittedName>
        <fullName evidence="7">Phytoene desaturase</fullName>
    </submittedName>
</protein>
<dbReference type="PANTHER" id="PTHR43734">
    <property type="entry name" value="PHYTOENE DESATURASE"/>
    <property type="match status" value="1"/>
</dbReference>
<dbReference type="NCBIfam" id="TIGR02734">
    <property type="entry name" value="crtI_fam"/>
    <property type="match status" value="1"/>
</dbReference>
<dbReference type="GO" id="GO:0016117">
    <property type="term" value="P:carotenoid biosynthetic process"/>
    <property type="evidence" value="ECO:0007669"/>
    <property type="project" value="UniProtKB-KW"/>
</dbReference>
<evidence type="ECO:0000256" key="5">
    <source>
        <dbReference type="RuleBase" id="RU362075"/>
    </source>
</evidence>
<comment type="pathway">
    <text evidence="1 5">Carotenoid biosynthesis.</text>
</comment>
<dbReference type="RefSeq" id="WP_126399103.1">
    <property type="nucleotide sequence ID" value="NZ_AP018907.1"/>
</dbReference>
<dbReference type="OrthoDB" id="9774675at2"/>
<dbReference type="InterPro" id="IPR002937">
    <property type="entry name" value="Amino_oxidase"/>
</dbReference>
<dbReference type="EMBL" id="AP018907">
    <property type="protein sequence ID" value="BBF92898.1"/>
    <property type="molecule type" value="Genomic_DNA"/>
</dbReference>
<organism evidence="7 8">
    <name type="scientific">Blastochloris tepida</name>
    <dbReference type="NCBI Taxonomy" id="2233851"/>
    <lineage>
        <taxon>Bacteria</taxon>
        <taxon>Pseudomonadati</taxon>
        <taxon>Pseudomonadota</taxon>
        <taxon>Alphaproteobacteria</taxon>
        <taxon>Hyphomicrobiales</taxon>
        <taxon>Blastochloridaceae</taxon>
        <taxon>Blastochloris</taxon>
    </lineage>
</organism>
<sequence length="523" mass="56115">MNFLRHPGGPRRRVVIVGTGAGGLAAAVELAASGFEVIAIERDSAPGGKLKPSTIGGVTFDVGPTVFTMRWVFEELFAAADEDLATHIPMQPVEILARHAWPGGARLDLFADPARTKDAIGDFAGAAEARAFETFHAEAKTIYRLVEEPFLRALHPSSIALIRRHGLEGLRIKPFTTLWRELGRHFRDPRLQQTFGRYATYCGSTPFAAPATLMLIAYVEQQGVWLVEGGMRRIAGAMAALASARGATFRYGTHVERLLVEGGRVAGVVLEGGEVVAADAVIVNGDVAAVASGLFGPEAARVVPQRPKSDRSFSAITFSMLAETDGFPLIRHNFFFSRDYRAEFADIVAGRLPVEPTVYLCAQDRGDNGLAGNAAAAPRERLFHQLNVLAQGDEQHVQLGEIEAYLKHTVRHLDACGLGVRWQPGEMAVATPSNFHRRFPATGGALYGQATHGWRAPFRRPSVRTTLPGLYLAGGSAHPGAGVPMATLSGRTAAACLMNDFAEERAALVGWREAAMPGGLAVP</sequence>
<dbReference type="InterPro" id="IPR054841">
    <property type="entry name" value="carotdesatCrtD"/>
</dbReference>
<name>A0A348G015_9HYPH</name>
<dbReference type="AlphaFoldDB" id="A0A348G015"/>
<keyword evidence="8" id="KW-1185">Reference proteome</keyword>
<comment type="similarity">
    <text evidence="2 5">Belongs to the carotenoid/retinoid oxidoreductase family.</text>
</comment>
<dbReference type="KEGG" id="blag:BLTE_15830"/>
<gene>
    <name evidence="7" type="ORF">BLTE_15830</name>
</gene>
<dbReference type="InterPro" id="IPR036188">
    <property type="entry name" value="FAD/NAD-bd_sf"/>
</dbReference>
<evidence type="ECO:0000256" key="3">
    <source>
        <dbReference type="ARBA" id="ARBA00022746"/>
    </source>
</evidence>
<keyword evidence="3 5" id="KW-0125">Carotenoid biosynthesis</keyword>
<accession>A0A348G015</accession>
<evidence type="ECO:0000259" key="6">
    <source>
        <dbReference type="Pfam" id="PF01593"/>
    </source>
</evidence>
<feature type="domain" description="Amine oxidase" evidence="6">
    <location>
        <begin position="22"/>
        <end position="497"/>
    </location>
</feature>
<dbReference type="SUPFAM" id="SSF51905">
    <property type="entry name" value="FAD/NAD(P)-binding domain"/>
    <property type="match status" value="1"/>
</dbReference>
<evidence type="ECO:0000256" key="2">
    <source>
        <dbReference type="ARBA" id="ARBA00006046"/>
    </source>
</evidence>
<evidence type="ECO:0000313" key="7">
    <source>
        <dbReference type="EMBL" id="BBF92898.1"/>
    </source>
</evidence>
<dbReference type="GO" id="GO:0016627">
    <property type="term" value="F:oxidoreductase activity, acting on the CH-CH group of donors"/>
    <property type="evidence" value="ECO:0007669"/>
    <property type="project" value="UniProtKB-ARBA"/>
</dbReference>
<dbReference type="InterPro" id="IPR008150">
    <property type="entry name" value="Phytoene_DH_bac_CS"/>
</dbReference>